<dbReference type="Pfam" id="PF00201">
    <property type="entry name" value="UDPGT"/>
    <property type="match status" value="1"/>
</dbReference>
<keyword evidence="2 3" id="KW-0808">Transferase</keyword>
<dbReference type="KEGG" id="atr:18442992"/>
<accession>U5CNJ5</accession>
<dbReference type="InterPro" id="IPR058980">
    <property type="entry name" value="Glyco_transf_N"/>
</dbReference>
<dbReference type="OMA" id="WEVGMET"/>
<dbReference type="EC" id="2.4.1.-" evidence="4"/>
<gene>
    <name evidence="6" type="ORF">AMTR_s00038p00231120</name>
</gene>
<name>U5CNJ5_AMBTC</name>
<dbReference type="Pfam" id="PF26168">
    <property type="entry name" value="Glyco_transf_N"/>
    <property type="match status" value="1"/>
</dbReference>
<organism evidence="6 7">
    <name type="scientific">Amborella trichopoda</name>
    <dbReference type="NCBI Taxonomy" id="13333"/>
    <lineage>
        <taxon>Eukaryota</taxon>
        <taxon>Viridiplantae</taxon>
        <taxon>Streptophyta</taxon>
        <taxon>Embryophyta</taxon>
        <taxon>Tracheophyta</taxon>
        <taxon>Spermatophyta</taxon>
        <taxon>Magnoliopsida</taxon>
        <taxon>Amborellales</taxon>
        <taxon>Amborellaceae</taxon>
        <taxon>Amborella</taxon>
    </lineage>
</organism>
<evidence type="ECO:0000259" key="5">
    <source>
        <dbReference type="Pfam" id="PF26168"/>
    </source>
</evidence>
<dbReference type="OrthoDB" id="5835829at2759"/>
<evidence type="ECO:0000313" key="6">
    <source>
        <dbReference type="EMBL" id="ERN14726.1"/>
    </source>
</evidence>
<keyword evidence="3" id="KW-0328">Glycosyltransferase</keyword>
<dbReference type="EMBL" id="KI392532">
    <property type="protein sequence ID" value="ERN14726.1"/>
    <property type="molecule type" value="Genomic_DNA"/>
</dbReference>
<proteinExistence type="inferred from homology"/>
<dbReference type="Proteomes" id="UP000017836">
    <property type="component" value="Unassembled WGS sequence"/>
</dbReference>
<protein>
    <recommendedName>
        <fullName evidence="4">Glycosyltransferase</fullName>
        <ecNumber evidence="4">2.4.1.-</ecNumber>
    </recommendedName>
</protein>
<dbReference type="InterPro" id="IPR002213">
    <property type="entry name" value="UDP_glucos_trans"/>
</dbReference>
<evidence type="ECO:0000256" key="4">
    <source>
        <dbReference type="RuleBase" id="RU362057"/>
    </source>
</evidence>
<dbReference type="PANTHER" id="PTHR11926:SF774">
    <property type="entry name" value="UDP-GLYCOSYLTRANSFERASE 85A1-RELATED"/>
    <property type="match status" value="1"/>
</dbReference>
<comment type="similarity">
    <text evidence="1 3">Belongs to the UDP-glycosyltransferase family.</text>
</comment>
<dbReference type="CDD" id="cd03784">
    <property type="entry name" value="GT1_Gtf-like"/>
    <property type="match status" value="1"/>
</dbReference>
<evidence type="ECO:0000256" key="3">
    <source>
        <dbReference type="RuleBase" id="RU003718"/>
    </source>
</evidence>
<evidence type="ECO:0000313" key="7">
    <source>
        <dbReference type="Proteomes" id="UP000017836"/>
    </source>
</evidence>
<dbReference type="Gramene" id="ERN14726">
    <property type="protein sequence ID" value="ERN14726"/>
    <property type="gene ID" value="AMTR_s00038p00231120"/>
</dbReference>
<feature type="domain" description="Glycosyltransferase N-terminal" evidence="5">
    <location>
        <begin position="12"/>
        <end position="57"/>
    </location>
</feature>
<evidence type="ECO:0000256" key="2">
    <source>
        <dbReference type="ARBA" id="ARBA00022679"/>
    </source>
</evidence>
<dbReference type="Gene3D" id="3.40.50.2000">
    <property type="entry name" value="Glycogen Phosphorylase B"/>
    <property type="match status" value="2"/>
</dbReference>
<reference evidence="7" key="1">
    <citation type="journal article" date="2013" name="Science">
        <title>The Amborella genome and the evolution of flowering plants.</title>
        <authorList>
            <consortium name="Amborella Genome Project"/>
        </authorList>
    </citation>
    <scope>NUCLEOTIDE SEQUENCE [LARGE SCALE GENOMIC DNA]</scope>
</reference>
<dbReference type="AlphaFoldDB" id="U5CNJ5"/>
<dbReference type="PANTHER" id="PTHR11926">
    <property type="entry name" value="GLUCOSYL/GLUCURONOSYL TRANSFERASES"/>
    <property type="match status" value="1"/>
</dbReference>
<dbReference type="PROSITE" id="PS00375">
    <property type="entry name" value="UDPGT"/>
    <property type="match status" value="1"/>
</dbReference>
<keyword evidence="7" id="KW-1185">Reference proteome</keyword>
<dbReference type="SUPFAM" id="SSF53756">
    <property type="entry name" value="UDP-Glycosyltransferase/glycogen phosphorylase"/>
    <property type="match status" value="1"/>
</dbReference>
<dbReference type="GO" id="GO:0035251">
    <property type="term" value="F:UDP-glucosyltransferase activity"/>
    <property type="evidence" value="ECO:0000318"/>
    <property type="project" value="GO_Central"/>
</dbReference>
<dbReference type="FunFam" id="3.40.50.2000:FF:000027">
    <property type="entry name" value="Glycosyltransferase"/>
    <property type="match status" value="1"/>
</dbReference>
<dbReference type="FunFam" id="3.40.50.2000:FF:000055">
    <property type="entry name" value="Glycosyltransferase"/>
    <property type="match status" value="1"/>
</dbReference>
<dbReference type="HOGENOM" id="CLU_001724_0_0_1"/>
<sequence>MASTVSTKPHAVCVPFPAQSHINAMVQLAKLLHTRGFHITFVNTEYNHQRLLKSRGSDPSMGVDGFVFDCIPDGLPPVEIEATQSVPDLCYYTRFSCVAPFRELLARLTDSDVPPVSCVISDTAMNFTQQVAIGFGIRRIAFYPASASSFLAFLQYPELQERGYIPLKDESQLNNGYLETPLDWIDGMLGIRLRDMPSLIRTTDPNDIMLQFCTVESQLATTASAMIINTFDHLEATILKILCSRVPSIYTIGPLHTLSRKISDPKLHSIESNLWIEDTSCLEWLDNKQPQSVLYVNFGSITVVTSKQLEEFAWGLANSKMPFLWVIRPDLVREEGARLPQGFAEETKERGIVATWCNQEQVLGHRAIGGFLTHSGWNSTMESICNGVPMICWPFFADQQTNCYLACAVWGIGIEIDNNVKREEVEAHVKELLQGDKGKEMRKMAMKWKELAENAIEGGSSINNLDRLVTQGQLKLS</sequence>
<dbReference type="eggNOG" id="KOG1192">
    <property type="taxonomic scope" value="Eukaryota"/>
</dbReference>
<evidence type="ECO:0000256" key="1">
    <source>
        <dbReference type="ARBA" id="ARBA00009995"/>
    </source>
</evidence>
<dbReference type="InterPro" id="IPR035595">
    <property type="entry name" value="UDP_glycos_trans_CS"/>
</dbReference>